<dbReference type="SUPFAM" id="SSF53850">
    <property type="entry name" value="Periplasmic binding protein-like II"/>
    <property type="match status" value="1"/>
</dbReference>
<organism evidence="2 3">
    <name type="scientific">Owenia fusiformis</name>
    <name type="common">Polychaete worm</name>
    <dbReference type="NCBI Taxonomy" id="6347"/>
    <lineage>
        <taxon>Eukaryota</taxon>
        <taxon>Metazoa</taxon>
        <taxon>Spiralia</taxon>
        <taxon>Lophotrochozoa</taxon>
        <taxon>Annelida</taxon>
        <taxon>Polychaeta</taxon>
        <taxon>Sedentaria</taxon>
        <taxon>Canalipalpata</taxon>
        <taxon>Sabellida</taxon>
        <taxon>Oweniida</taxon>
        <taxon>Oweniidae</taxon>
        <taxon>Owenia</taxon>
    </lineage>
</organism>
<keyword evidence="3" id="KW-1185">Reference proteome</keyword>
<dbReference type="EMBL" id="CAIIXF020000007">
    <property type="protein sequence ID" value="CAH1788095.1"/>
    <property type="molecule type" value="Genomic_DNA"/>
</dbReference>
<dbReference type="Gene3D" id="3.40.190.10">
    <property type="entry name" value="Periplasmic binding protein-like II"/>
    <property type="match status" value="2"/>
</dbReference>
<dbReference type="Proteomes" id="UP000749559">
    <property type="component" value="Unassembled WGS sequence"/>
</dbReference>
<dbReference type="AlphaFoldDB" id="A0A8S4P597"/>
<gene>
    <name evidence="2" type="ORF">OFUS_LOCUS13691</name>
</gene>
<proteinExistence type="predicted"/>
<feature type="signal peptide" evidence="1">
    <location>
        <begin position="1"/>
        <end position="16"/>
    </location>
</feature>
<accession>A0A8S4P597</accession>
<sequence length="373" mass="42568">MMKLVLAFALMAIAHACIRSEEPGPEKPKYEPTDEEIYMEIQKGMKRPMGFDERSWGIMQKKIRAWDYDGWLEKSGMMEKDFFMQKAAIQGGNYPTQFAFMDFADNPYWKNFSYVNPRTQMLEGFLPAITQKACDFCGATCGMRNIGMRSDRCFDEMELTGSGLDNKEFAACAGYGSTPKRANVYNFSAPLSMAPMKQLWIRKTTTDITSEADVNTKKKAIPAPEAQYGQYDAACLQRVWPDVVPGEIVETAADDIELITQLVNKEADIAMGPVIPMDADAETQEAIKDIQRFGEPFHCVKDGVFQMMHRKDEDMRLFNMCYWYGVVRTGEYKKMCEKYGGLVKELCIDFEAWIREMNMDPNPPMQDGMMGDM</sequence>
<protein>
    <submittedName>
        <fullName evidence="2">Uncharacterized protein</fullName>
    </submittedName>
</protein>
<name>A0A8S4P597_OWEFU</name>
<comment type="caution">
    <text evidence="2">The sequence shown here is derived from an EMBL/GenBank/DDBJ whole genome shotgun (WGS) entry which is preliminary data.</text>
</comment>
<feature type="chain" id="PRO_5035906235" evidence="1">
    <location>
        <begin position="17"/>
        <end position="373"/>
    </location>
</feature>
<keyword evidence="1" id="KW-0732">Signal</keyword>
<evidence type="ECO:0000313" key="3">
    <source>
        <dbReference type="Proteomes" id="UP000749559"/>
    </source>
</evidence>
<reference evidence="2" key="1">
    <citation type="submission" date="2022-03" db="EMBL/GenBank/DDBJ databases">
        <authorList>
            <person name="Martin C."/>
        </authorList>
    </citation>
    <scope>NUCLEOTIDE SEQUENCE</scope>
</reference>
<evidence type="ECO:0000313" key="2">
    <source>
        <dbReference type="EMBL" id="CAH1788095.1"/>
    </source>
</evidence>
<evidence type="ECO:0000256" key="1">
    <source>
        <dbReference type="SAM" id="SignalP"/>
    </source>
</evidence>